<organism evidence="1 2">
    <name type="scientific">Ketobacter alkanivorans</name>
    <dbReference type="NCBI Taxonomy" id="1917421"/>
    <lineage>
        <taxon>Bacteria</taxon>
        <taxon>Pseudomonadati</taxon>
        <taxon>Pseudomonadota</taxon>
        <taxon>Gammaproteobacteria</taxon>
        <taxon>Pseudomonadales</taxon>
        <taxon>Ketobacteraceae</taxon>
        <taxon>Ketobacter</taxon>
    </lineage>
</organism>
<evidence type="ECO:0000313" key="2">
    <source>
        <dbReference type="Proteomes" id="UP000235116"/>
    </source>
</evidence>
<dbReference type="EMBL" id="CP022684">
    <property type="protein sequence ID" value="AUM10943.1"/>
    <property type="molecule type" value="Genomic_DNA"/>
</dbReference>
<gene>
    <name evidence="1" type="ORF">Kalk_00140</name>
</gene>
<accession>A0A2K9LFD0</accession>
<dbReference type="KEGG" id="kak:Kalk_00140"/>
<dbReference type="RefSeq" id="WP_101892289.1">
    <property type="nucleotide sequence ID" value="NZ_CP022684.1"/>
</dbReference>
<name>A0A2K9LFD0_9GAMM</name>
<keyword evidence="2" id="KW-1185">Reference proteome</keyword>
<dbReference type="OrthoDB" id="7066248at2"/>
<reference evidence="2" key="1">
    <citation type="submission" date="2017-08" db="EMBL/GenBank/DDBJ databases">
        <title>Direct submision.</title>
        <authorList>
            <person name="Kim S.-J."/>
            <person name="Rhee S.-K."/>
        </authorList>
    </citation>
    <scope>NUCLEOTIDE SEQUENCE [LARGE SCALE GENOMIC DNA]</scope>
    <source>
        <strain evidence="2">GI5</strain>
    </source>
</reference>
<sequence length="95" mass="10867">MKTTELTGQALDFEMYRHACKVSGKQPSQEQFEQGYANGQFHFHQDKALMLDLVETYKINTQYLAQEWLASTDRSSAWGETPLIAVCRLVLVLNP</sequence>
<dbReference type="AlphaFoldDB" id="A0A2K9LFD0"/>
<protein>
    <submittedName>
        <fullName evidence="1">Uncharacterized protein</fullName>
    </submittedName>
</protein>
<evidence type="ECO:0000313" key="1">
    <source>
        <dbReference type="EMBL" id="AUM10943.1"/>
    </source>
</evidence>
<dbReference type="Proteomes" id="UP000235116">
    <property type="component" value="Chromosome"/>
</dbReference>
<proteinExistence type="predicted"/>